<dbReference type="GO" id="GO:0005524">
    <property type="term" value="F:ATP binding"/>
    <property type="evidence" value="ECO:0007669"/>
    <property type="project" value="UniProtKB-KW"/>
</dbReference>
<feature type="transmembrane region" description="Helical" evidence="13">
    <location>
        <begin position="943"/>
        <end position="964"/>
    </location>
</feature>
<dbReference type="PROSITE" id="PS50929">
    <property type="entry name" value="ABC_TM1F"/>
    <property type="match status" value="2"/>
</dbReference>
<dbReference type="Pfam" id="PF00664">
    <property type="entry name" value="ABC_membrane"/>
    <property type="match status" value="2"/>
</dbReference>
<keyword evidence="6" id="KW-0547">Nucleotide-binding</keyword>
<dbReference type="GO" id="GO:0032991">
    <property type="term" value="C:protein-containing complex"/>
    <property type="evidence" value="ECO:0007669"/>
    <property type="project" value="UniProtKB-ARBA"/>
</dbReference>
<feature type="transmembrane region" description="Helical" evidence="13">
    <location>
        <begin position="33"/>
        <end position="52"/>
    </location>
</feature>
<feature type="transmembrane region" description="Helical" evidence="13">
    <location>
        <begin position="1198"/>
        <end position="1217"/>
    </location>
</feature>
<feature type="domain" description="ABC transporter" evidence="14">
    <location>
        <begin position="1287"/>
        <end position="1521"/>
    </location>
</feature>
<evidence type="ECO:0000256" key="3">
    <source>
        <dbReference type="ARBA" id="ARBA00022448"/>
    </source>
</evidence>
<evidence type="ECO:0000256" key="7">
    <source>
        <dbReference type="ARBA" id="ARBA00022840"/>
    </source>
</evidence>
<sequence length="1524" mass="171767">MSLAFCGSENNSAAYNVDHGVLNNGCFLDALTVVPHVFLLFITFPILFVGWGSQSSKVHIHHSTWLHFPGHNLRWILTFILLFVLVCEIAEGIVSDGFTQSHNLHLYMPAGLAFMAAITSIVYYHNIETSNFPKLLTALLIYWILAFVTKTIKFAKYTEHGVGLRQLRFCITGLLSLLYGLLLAVEINVILGRRYMCFAHPTEVKPPEDLQDLGVRFLQPFVNLLSKSTYWWMNTFITSAHRRPIDLKIIGRLPIAMRALTNYLHLREAFEAQRPIWRALRQAFGRPLILSITFRFMADLLGFAGPLCISGIVHHISKENRTIQPPMRLLGIYFISSEEFLANAYVLAVLLFSALLLQRTFLQASYYVAIETGINLRGAIQTKIYNKIMRLCTSNMSMGEMTVGQICNLVAIDTNQLTWFFFLCPNLWAMPVQIVVGVILLYYLLGISALIGATVIAVLAPVQYFVATKLSQAQKSTLEYSSERLKKTNELLRGIKLLKLYAWEHIFCQNVEEMRDKELTSLKAFALYTSISIFMNAAIPIAAVLTTFVVHVHLSEDADLSPAVAFASLSLFHILVNPLFLLSSVVRSTVKALVSVQKLSEFFSSEEIGDEQEPKPLKVVNRKRPDRDEWKSYGLQEDHEEEAFGLCDEDICIKVMIVKSEERKNLLNLSLPKNCCVLSVFAAGQLTMIVEILSSPPTPALHLYFLILRRGSVAYASQKPWLLNTTLVENITFEMPLIKQRYKTVIEACSLQPDIDILPQGDQTEIGDRGIILSGGQRQRISVARALYQTTNVVFLDDPFSALDIHLSDHLMQEGILKLLREEKRTVVLVTHKLQYLPHADWIIAMKDGTIQTEGTLKDIQNTEPELFEQWKTLMHRQDQEFEKEMVAESMSTLERKNLRRTMYSREALKTEDEDEEESVESEDEDNLSQVMRHRTTIPWRSCGTYLSSAGLILLPLLLLSQLFKHSFMVAIDYWLAHWTSHVIAAKIEATGRNCTSAQVRCGFSHSSYLLVFSVLCCLGIILCLVTSVAVEWTGLRVAKELHRSLLSNIVLAPMLFETTPLGSLLNRFSSDTNTIDQHIPATLECLSRSTLLCVSAMGVISYVTPVFLIALFPLAIICYFIQKYFRVASKDLQQLEDTTQLPLLAHFSETVEGLTTIRAFRYEDRFRKRLLEFTDANNIASLFLTAANRWLEVRMEYIGACIVLIAAVASITNSLYNHLSSGLVGLGLTYALMVSNYLNWMVRNLADMEVQLGSVKRINGLLKTEPESYEATNLHVPDGWPQQGEIQIQNLSVRYDSTLKPVLKHVNAHINPGEKIGICGRTGSGKSSFSLAFFRMVDAFEGRIIIDGIDIAKLPLQTLRSRLSIILQDPILFSGTIRFNLDPEMKATDSMLWEALEIAQLKPVVKTLPGGLDAMVTEGGENFSQGQRQLFCLARAFVRKSSILIMDEATASIDMATESILQKVVMTAFADRTVVIIAHRVHTILNADLVIVIKRGLILEYDKPEVLLEREDSVFASFVQADK</sequence>
<feature type="domain" description="ABC transmembrane type-1" evidence="15">
    <location>
        <begin position="289"/>
        <end position="591"/>
    </location>
</feature>
<dbReference type="SUPFAM" id="SSF52540">
    <property type="entry name" value="P-loop containing nucleoside triphosphate hydrolases"/>
    <property type="match status" value="2"/>
</dbReference>
<evidence type="ECO:0000313" key="16">
    <source>
        <dbReference type="Ensembl" id="ENSDCDP00010039640.1"/>
    </source>
</evidence>
<evidence type="ECO:0000259" key="15">
    <source>
        <dbReference type="PROSITE" id="PS50929"/>
    </source>
</evidence>
<dbReference type="PROSITE" id="PS00211">
    <property type="entry name" value="ABC_TRANSPORTER_1"/>
    <property type="match status" value="2"/>
</dbReference>
<keyword evidence="5" id="KW-0677">Repeat</keyword>
<dbReference type="PROSITE" id="PS50893">
    <property type="entry name" value="ABC_TRANSPORTER_2"/>
    <property type="match status" value="2"/>
</dbReference>
<dbReference type="FunFam" id="1.20.1560.10:FF:000006">
    <property type="entry name" value="ATP-binding cassette, sub-family C (CFTR/MRP), member 9"/>
    <property type="match status" value="1"/>
</dbReference>
<feature type="transmembrane region" description="Helical" evidence="13">
    <location>
        <begin position="332"/>
        <end position="357"/>
    </location>
</feature>
<dbReference type="PRINTS" id="PR01092">
    <property type="entry name" value="SULFNYLUREAR"/>
</dbReference>
<dbReference type="PANTHER" id="PTHR24223:SF187">
    <property type="entry name" value="ATP-BINDING CASSETTE SUB-FAMILY C MEMBER 8"/>
    <property type="match status" value="1"/>
</dbReference>
<gene>
    <name evidence="16" type="primary">ABCC8</name>
</gene>
<feature type="transmembrane region" description="Helical" evidence="13">
    <location>
        <begin position="1009"/>
        <end position="1034"/>
    </location>
</feature>
<evidence type="ECO:0008006" key="18">
    <source>
        <dbReference type="Google" id="ProtNLM"/>
    </source>
</evidence>
<comment type="subcellular location">
    <subcellularLocation>
        <location evidence="1">Membrane</location>
    </subcellularLocation>
</comment>
<feature type="transmembrane region" description="Helical" evidence="13">
    <location>
        <begin position="449"/>
        <end position="467"/>
    </location>
</feature>
<dbReference type="InterPro" id="IPR036640">
    <property type="entry name" value="ABC1_TM_sf"/>
</dbReference>
<feature type="transmembrane region" description="Helical" evidence="13">
    <location>
        <begin position="419"/>
        <end position="443"/>
    </location>
</feature>
<evidence type="ECO:0000256" key="9">
    <source>
        <dbReference type="ARBA" id="ARBA00023136"/>
    </source>
</evidence>
<evidence type="ECO:0000256" key="4">
    <source>
        <dbReference type="ARBA" id="ARBA00022692"/>
    </source>
</evidence>
<keyword evidence="10" id="KW-0675">Receptor</keyword>
<protein>
    <recommendedName>
        <fullName evidence="18">ATP-binding cassette, sub-family C (CFTR/MRP), member 8</fullName>
    </recommendedName>
</protein>
<evidence type="ECO:0000256" key="6">
    <source>
        <dbReference type="ARBA" id="ARBA00022741"/>
    </source>
</evidence>
<feature type="domain" description="ABC transmembrane type-1" evidence="15">
    <location>
        <begin position="957"/>
        <end position="1250"/>
    </location>
</feature>
<dbReference type="InterPro" id="IPR000388">
    <property type="entry name" value="ABCC8/9"/>
</dbReference>
<evidence type="ECO:0000256" key="13">
    <source>
        <dbReference type="SAM" id="Phobius"/>
    </source>
</evidence>
<feature type="transmembrane region" description="Helical" evidence="13">
    <location>
        <begin position="525"/>
        <end position="551"/>
    </location>
</feature>
<evidence type="ECO:0000256" key="11">
    <source>
        <dbReference type="ARBA" id="ARBA00023180"/>
    </source>
</evidence>
<accession>A0AAY4D274</accession>
<dbReference type="FunFam" id="1.20.1560.10:FF:000005">
    <property type="entry name" value="ATP-binding cassette, sub-family C (CFTR/MRP), member 9"/>
    <property type="match status" value="1"/>
</dbReference>
<keyword evidence="9 13" id="KW-0472">Membrane</keyword>
<feature type="transmembrane region" description="Helical" evidence="13">
    <location>
        <begin position="563"/>
        <end position="582"/>
    </location>
</feature>
<keyword evidence="7" id="KW-0067">ATP-binding</keyword>
<evidence type="ECO:0000259" key="14">
    <source>
        <dbReference type="PROSITE" id="PS50893"/>
    </source>
</evidence>
<organism evidence="16 17">
    <name type="scientific">Denticeps clupeoides</name>
    <name type="common">denticle herring</name>
    <dbReference type="NCBI Taxonomy" id="299321"/>
    <lineage>
        <taxon>Eukaryota</taxon>
        <taxon>Metazoa</taxon>
        <taxon>Chordata</taxon>
        <taxon>Craniata</taxon>
        <taxon>Vertebrata</taxon>
        <taxon>Euteleostomi</taxon>
        <taxon>Actinopterygii</taxon>
        <taxon>Neopterygii</taxon>
        <taxon>Teleostei</taxon>
        <taxon>Clupei</taxon>
        <taxon>Clupeiformes</taxon>
        <taxon>Denticipitoidei</taxon>
        <taxon>Denticipitidae</taxon>
        <taxon>Denticeps</taxon>
    </lineage>
</organism>
<keyword evidence="11" id="KW-0325">Glycoprotein</keyword>
<reference evidence="16 17" key="1">
    <citation type="submission" date="2020-06" db="EMBL/GenBank/DDBJ databases">
        <authorList>
            <consortium name="Wellcome Sanger Institute Data Sharing"/>
        </authorList>
    </citation>
    <scope>NUCLEOTIDE SEQUENCE [LARGE SCALE GENOMIC DNA]</scope>
</reference>
<feature type="transmembrane region" description="Helical" evidence="13">
    <location>
        <begin position="1046"/>
        <end position="1066"/>
    </location>
</feature>
<name>A0AAY4D274_9TELE</name>
<feature type="region of interest" description="Disordered" evidence="12">
    <location>
        <begin position="906"/>
        <end position="928"/>
    </location>
</feature>
<dbReference type="InterPro" id="IPR017871">
    <property type="entry name" value="ABC_transporter-like_CS"/>
</dbReference>
<dbReference type="CDD" id="cd18591">
    <property type="entry name" value="ABC_6TM_SUR1_D1_like"/>
    <property type="match status" value="1"/>
</dbReference>
<feature type="transmembrane region" description="Helical" evidence="13">
    <location>
        <begin position="288"/>
        <end position="312"/>
    </location>
</feature>
<feature type="domain" description="ABC transporter" evidence="14">
    <location>
        <begin position="646"/>
        <end position="873"/>
    </location>
</feature>
<evidence type="ECO:0000256" key="12">
    <source>
        <dbReference type="SAM" id="MobiDB-lite"/>
    </source>
</evidence>
<dbReference type="InterPro" id="IPR003439">
    <property type="entry name" value="ABC_transporter-like_ATP-bd"/>
</dbReference>
<feature type="transmembrane region" description="Helical" evidence="13">
    <location>
        <begin position="166"/>
        <end position="191"/>
    </location>
</feature>
<dbReference type="FunFam" id="3.40.50.300:FF:000197">
    <property type="entry name" value="ATP-binding cassette, sub-family C (CFTR/MRP), member 9"/>
    <property type="match status" value="1"/>
</dbReference>
<dbReference type="CDD" id="cd18602">
    <property type="entry name" value="ABC_6TM_SUR1_D2_like"/>
    <property type="match status" value="1"/>
</dbReference>
<dbReference type="GO" id="GO:0016887">
    <property type="term" value="F:ATP hydrolysis activity"/>
    <property type="evidence" value="ECO:0007669"/>
    <property type="project" value="InterPro"/>
</dbReference>
<evidence type="ECO:0000313" key="17">
    <source>
        <dbReference type="Proteomes" id="UP000694580"/>
    </source>
</evidence>
<keyword evidence="3" id="KW-0813">Transport</keyword>
<keyword evidence="8 13" id="KW-1133">Transmembrane helix</keyword>
<keyword evidence="17" id="KW-1185">Reference proteome</keyword>
<evidence type="ECO:0000256" key="10">
    <source>
        <dbReference type="ARBA" id="ARBA00023170"/>
    </source>
</evidence>
<dbReference type="GO" id="GO:0008281">
    <property type="term" value="F:sulfonylurea receptor activity"/>
    <property type="evidence" value="ECO:0007669"/>
    <property type="project" value="InterPro"/>
</dbReference>
<keyword evidence="4 13" id="KW-0812">Transmembrane</keyword>
<feature type="transmembrane region" description="Helical" evidence="13">
    <location>
        <begin position="136"/>
        <end position="154"/>
    </location>
</feature>
<dbReference type="InterPro" id="IPR027417">
    <property type="entry name" value="P-loop_NTPase"/>
</dbReference>
<evidence type="ECO:0000256" key="1">
    <source>
        <dbReference type="ARBA" id="ARBA00004370"/>
    </source>
</evidence>
<dbReference type="Gene3D" id="3.40.50.300">
    <property type="entry name" value="P-loop containing nucleotide triphosphate hydrolases"/>
    <property type="match status" value="2"/>
</dbReference>
<dbReference type="SUPFAM" id="SSF90123">
    <property type="entry name" value="ABC transporter transmembrane region"/>
    <property type="match status" value="2"/>
</dbReference>
<feature type="transmembrane region" description="Helical" evidence="13">
    <location>
        <begin position="73"/>
        <end position="94"/>
    </location>
</feature>
<proteinExistence type="inferred from homology"/>
<dbReference type="InterPro" id="IPR011527">
    <property type="entry name" value="ABC1_TM_dom"/>
</dbReference>
<dbReference type="InterPro" id="IPR003593">
    <property type="entry name" value="AAA+_ATPase"/>
</dbReference>
<dbReference type="Gene3D" id="1.20.1560.10">
    <property type="entry name" value="ABC transporter type 1, transmembrane domain"/>
    <property type="match status" value="2"/>
</dbReference>
<reference evidence="16" key="3">
    <citation type="submission" date="2025-09" db="UniProtKB">
        <authorList>
            <consortium name="Ensembl"/>
        </authorList>
    </citation>
    <scope>IDENTIFICATION</scope>
</reference>
<evidence type="ECO:0000256" key="2">
    <source>
        <dbReference type="ARBA" id="ARBA00009726"/>
    </source>
</evidence>
<dbReference type="InterPro" id="IPR050173">
    <property type="entry name" value="ABC_transporter_C-like"/>
</dbReference>
<evidence type="ECO:0000256" key="8">
    <source>
        <dbReference type="ARBA" id="ARBA00022989"/>
    </source>
</evidence>
<dbReference type="SMART" id="SM00382">
    <property type="entry name" value="AAA"/>
    <property type="match status" value="2"/>
</dbReference>
<dbReference type="GeneTree" id="ENSGT00940000156626"/>
<reference evidence="16" key="2">
    <citation type="submission" date="2025-08" db="UniProtKB">
        <authorList>
            <consortium name="Ensembl"/>
        </authorList>
    </citation>
    <scope>IDENTIFICATION</scope>
</reference>
<dbReference type="PANTHER" id="PTHR24223">
    <property type="entry name" value="ATP-BINDING CASSETTE SUB-FAMILY C"/>
    <property type="match status" value="1"/>
</dbReference>
<dbReference type="GO" id="GO:0140359">
    <property type="term" value="F:ABC-type transporter activity"/>
    <property type="evidence" value="ECO:0007669"/>
    <property type="project" value="InterPro"/>
</dbReference>
<dbReference type="Ensembl" id="ENSDCDT00010049424.1">
    <property type="protein sequence ID" value="ENSDCDP00010039640.1"/>
    <property type="gene ID" value="ENSDCDG00010025431.1"/>
</dbReference>
<evidence type="ECO:0000256" key="5">
    <source>
        <dbReference type="ARBA" id="ARBA00022737"/>
    </source>
</evidence>
<comment type="similarity">
    <text evidence="2">Belongs to the ABC transporter superfamily. ABCC family. Conjugate transporter (TC 3.A.1.208) subfamily.</text>
</comment>
<feature type="transmembrane region" description="Helical" evidence="13">
    <location>
        <begin position="1100"/>
        <end position="1122"/>
    </location>
</feature>
<dbReference type="GO" id="GO:0071805">
    <property type="term" value="P:potassium ion transmembrane transport"/>
    <property type="evidence" value="ECO:0007669"/>
    <property type="project" value="UniProtKB-ARBA"/>
</dbReference>
<dbReference type="GO" id="GO:0005886">
    <property type="term" value="C:plasma membrane"/>
    <property type="evidence" value="ECO:0007669"/>
    <property type="project" value="UniProtKB-ARBA"/>
</dbReference>
<feature type="transmembrane region" description="Helical" evidence="13">
    <location>
        <begin position="106"/>
        <end position="124"/>
    </location>
</feature>
<dbReference type="GO" id="GO:0033198">
    <property type="term" value="P:response to ATP"/>
    <property type="evidence" value="ECO:0007669"/>
    <property type="project" value="UniProtKB-ARBA"/>
</dbReference>
<feature type="compositionally biased region" description="Acidic residues" evidence="12">
    <location>
        <begin position="912"/>
        <end position="927"/>
    </location>
</feature>
<dbReference type="Proteomes" id="UP000694580">
    <property type="component" value="Chromosome 17"/>
</dbReference>
<dbReference type="Pfam" id="PF00005">
    <property type="entry name" value="ABC_tran"/>
    <property type="match status" value="2"/>
</dbReference>